<dbReference type="InterPro" id="IPR006175">
    <property type="entry name" value="YjgF/YER057c/UK114"/>
</dbReference>
<keyword evidence="2" id="KW-0378">Hydrolase</keyword>
<dbReference type="NCBIfam" id="TIGR00004">
    <property type="entry name" value="Rid family detoxifying hydrolase"/>
    <property type="match status" value="1"/>
</dbReference>
<organism evidence="2 3">
    <name type="scientific">Kribbella alba</name>
    <dbReference type="NCBI Taxonomy" id="190197"/>
    <lineage>
        <taxon>Bacteria</taxon>
        <taxon>Bacillati</taxon>
        <taxon>Actinomycetota</taxon>
        <taxon>Actinomycetes</taxon>
        <taxon>Propionibacteriales</taxon>
        <taxon>Kribbellaceae</taxon>
        <taxon>Kribbella</taxon>
    </lineage>
</organism>
<gene>
    <name evidence="2" type="ORF">GCM10009744_31320</name>
</gene>
<accession>A0ABN2FBW3</accession>
<dbReference type="Pfam" id="PF01042">
    <property type="entry name" value="Ribonuc_L-PSP"/>
    <property type="match status" value="1"/>
</dbReference>
<protein>
    <submittedName>
        <fullName evidence="2">Rid family detoxifying hydrolase</fullName>
    </submittedName>
</protein>
<proteinExistence type="inferred from homology"/>
<name>A0ABN2FBW3_9ACTN</name>
<dbReference type="EMBL" id="BAAANE010000005">
    <property type="protein sequence ID" value="GAA1639545.1"/>
    <property type="molecule type" value="Genomic_DNA"/>
</dbReference>
<dbReference type="InterPro" id="IPR006056">
    <property type="entry name" value="RidA"/>
</dbReference>
<dbReference type="RefSeq" id="WP_344112155.1">
    <property type="nucleotide sequence ID" value="NZ_BAAANE010000005.1"/>
</dbReference>
<dbReference type="GO" id="GO:0016787">
    <property type="term" value="F:hydrolase activity"/>
    <property type="evidence" value="ECO:0007669"/>
    <property type="project" value="UniProtKB-KW"/>
</dbReference>
<dbReference type="CDD" id="cd00448">
    <property type="entry name" value="YjgF_YER057c_UK114_family"/>
    <property type="match status" value="1"/>
</dbReference>
<comment type="caution">
    <text evidence="2">The sequence shown here is derived from an EMBL/GenBank/DDBJ whole genome shotgun (WGS) entry which is preliminary data.</text>
</comment>
<reference evidence="2 3" key="1">
    <citation type="journal article" date="2019" name="Int. J. Syst. Evol. Microbiol.">
        <title>The Global Catalogue of Microorganisms (GCM) 10K type strain sequencing project: providing services to taxonomists for standard genome sequencing and annotation.</title>
        <authorList>
            <consortium name="The Broad Institute Genomics Platform"/>
            <consortium name="The Broad Institute Genome Sequencing Center for Infectious Disease"/>
            <person name="Wu L."/>
            <person name="Ma J."/>
        </authorList>
    </citation>
    <scope>NUCLEOTIDE SEQUENCE [LARGE SCALE GENOMIC DNA]</scope>
    <source>
        <strain evidence="2 3">JCM 14306</strain>
    </source>
</reference>
<keyword evidence="3" id="KW-1185">Reference proteome</keyword>
<sequence>MTSPRVAVSTDAAPAPRGHYSQARIVGDLIFTAGVLAFDPATNALVGAGDAAEQTRQIFRNLTAILAEAGASLDDVVKLTAFLQDLGRDRQAYDSVFPEFLTSPYPARLTAGARLGGDALVEIEVIAVRPQP</sequence>
<dbReference type="Proteomes" id="UP001501319">
    <property type="component" value="Unassembled WGS sequence"/>
</dbReference>
<dbReference type="SUPFAM" id="SSF55298">
    <property type="entry name" value="YjgF-like"/>
    <property type="match status" value="1"/>
</dbReference>
<evidence type="ECO:0000313" key="2">
    <source>
        <dbReference type="EMBL" id="GAA1639545.1"/>
    </source>
</evidence>
<evidence type="ECO:0000256" key="1">
    <source>
        <dbReference type="ARBA" id="ARBA00010552"/>
    </source>
</evidence>
<dbReference type="Gene3D" id="3.30.1330.40">
    <property type="entry name" value="RutC-like"/>
    <property type="match status" value="1"/>
</dbReference>
<comment type="similarity">
    <text evidence="1">Belongs to the RutC family.</text>
</comment>
<dbReference type="PANTHER" id="PTHR11803">
    <property type="entry name" value="2-IMINOBUTANOATE/2-IMINOPROPANOATE DEAMINASE RIDA"/>
    <property type="match status" value="1"/>
</dbReference>
<dbReference type="InterPro" id="IPR035959">
    <property type="entry name" value="RutC-like_sf"/>
</dbReference>
<evidence type="ECO:0000313" key="3">
    <source>
        <dbReference type="Proteomes" id="UP001501319"/>
    </source>
</evidence>
<dbReference type="PANTHER" id="PTHR11803:SF39">
    <property type="entry name" value="2-IMINOBUTANOATE_2-IMINOPROPANOATE DEAMINASE"/>
    <property type="match status" value="1"/>
</dbReference>